<dbReference type="InterPro" id="IPR022786">
    <property type="entry name" value="Geminin/Multicilin"/>
</dbReference>
<feature type="compositionally biased region" description="Acidic residues" evidence="6">
    <location>
        <begin position="207"/>
        <end position="237"/>
    </location>
</feature>
<keyword evidence="3" id="KW-0175">Coiled coil</keyword>
<reference evidence="7 8" key="2">
    <citation type="journal article" date="2024" name="G3 (Bethesda)">
        <title>The genome of the cryopelagic Antarctic bald notothen, Trematomus borchgrevinki.</title>
        <authorList>
            <person name="Rayamajhi N."/>
            <person name="Rivera-Colon A.G."/>
            <person name="Minhas B.F."/>
            <person name="Cheng C.C."/>
            <person name="Catchen J.M."/>
        </authorList>
    </citation>
    <scope>NUCLEOTIDE SEQUENCE [LARGE SCALE GENOMIC DNA]</scope>
    <source>
        <strain evidence="7">AGRC-2024</strain>
    </source>
</reference>
<evidence type="ECO:0000256" key="3">
    <source>
        <dbReference type="ARBA" id="ARBA00023054"/>
    </source>
</evidence>
<protein>
    <recommendedName>
        <fullName evidence="9">Geminin</fullName>
    </recommendedName>
</protein>
<evidence type="ECO:0000256" key="5">
    <source>
        <dbReference type="ARBA" id="ARBA00023306"/>
    </source>
</evidence>
<keyword evidence="8" id="KW-1185">Reference proteome</keyword>
<feature type="compositionally biased region" description="Polar residues" evidence="6">
    <location>
        <begin position="1"/>
        <end position="15"/>
    </location>
</feature>
<gene>
    <name evidence="7" type="ORF">OYC64_003642</name>
</gene>
<keyword evidence="4" id="KW-0539">Nucleus</keyword>
<name>A0ABD2FPZ2_PAGBO</name>
<organism evidence="7 8">
    <name type="scientific">Pagothenia borchgrevinki</name>
    <name type="common">Bald rockcod</name>
    <name type="synonym">Trematomus borchgrevinki</name>
    <dbReference type="NCBI Taxonomy" id="8213"/>
    <lineage>
        <taxon>Eukaryota</taxon>
        <taxon>Metazoa</taxon>
        <taxon>Chordata</taxon>
        <taxon>Craniata</taxon>
        <taxon>Vertebrata</taxon>
        <taxon>Euteleostomi</taxon>
        <taxon>Actinopterygii</taxon>
        <taxon>Neopterygii</taxon>
        <taxon>Teleostei</taxon>
        <taxon>Neoteleostei</taxon>
        <taxon>Acanthomorphata</taxon>
        <taxon>Eupercaria</taxon>
        <taxon>Perciformes</taxon>
        <taxon>Notothenioidei</taxon>
        <taxon>Nototheniidae</taxon>
        <taxon>Pagothenia</taxon>
    </lineage>
</organism>
<dbReference type="GO" id="GO:0005634">
    <property type="term" value="C:nucleus"/>
    <property type="evidence" value="ECO:0007669"/>
    <property type="project" value="UniProtKB-SubCell"/>
</dbReference>
<evidence type="ECO:0000256" key="4">
    <source>
        <dbReference type="ARBA" id="ARBA00023242"/>
    </source>
</evidence>
<dbReference type="FunFam" id="1.20.5.1180:FF:000001">
    <property type="entry name" value="Truncated geminin"/>
    <property type="match status" value="1"/>
</dbReference>
<evidence type="ECO:0000256" key="2">
    <source>
        <dbReference type="ARBA" id="ARBA00007979"/>
    </source>
</evidence>
<dbReference type="Pfam" id="PF07412">
    <property type="entry name" value="Geminin"/>
    <property type="match status" value="1"/>
</dbReference>
<dbReference type="AlphaFoldDB" id="A0ABD2FPZ2"/>
<accession>A0ABD2FPZ2</accession>
<dbReference type="PANTHER" id="PTHR13372:SF4">
    <property type="entry name" value="GEMININ"/>
    <property type="match status" value="1"/>
</dbReference>
<reference evidence="7 8" key="1">
    <citation type="journal article" date="2022" name="G3 (Bethesda)">
        <title>Evaluating Illumina-, Nanopore-, and PacBio-based genome assembly strategies with the bald notothen, Trematomus borchgrevinki.</title>
        <authorList>
            <person name="Rayamajhi N."/>
            <person name="Cheng C.C."/>
            <person name="Catchen J.M."/>
        </authorList>
    </citation>
    <scope>NUCLEOTIDE SEQUENCE [LARGE SCALE GENOMIC DNA]</scope>
    <source>
        <strain evidence="7">AGRC-2024</strain>
    </source>
</reference>
<keyword evidence="5" id="KW-0131">Cell cycle</keyword>
<comment type="similarity">
    <text evidence="2">Belongs to the geminin family.</text>
</comment>
<proteinExistence type="inferred from homology"/>
<evidence type="ECO:0008006" key="9">
    <source>
        <dbReference type="Google" id="ProtNLM"/>
    </source>
</evidence>
<dbReference type="PANTHER" id="PTHR13372">
    <property type="entry name" value="GEMININ"/>
    <property type="match status" value="1"/>
</dbReference>
<evidence type="ECO:0000313" key="7">
    <source>
        <dbReference type="EMBL" id="KAL3043827.1"/>
    </source>
</evidence>
<sequence length="248" mass="28248">MNFTGKMTPSQQQSDENVHSFFKPSQMAMGPPRQRLQVLQPLAGNKDLGRSAAQVGNIIPKRKLWSSEQTRGPKRVKVEVKSTQTEETQCSTDGMTSEAYDLMVVETPTSNYWKETAEERRKALYVVLQENKKMHKYIEAKEEQITLLKCENEELQALAQHVQYMADMIERLTGKSPDNLEELQDIALDVEVDEDDADSDFSHSDSVEEEPSDHEEEPSDHEEDEDETSDHDEETSDHEEAGPSSEQD</sequence>
<comment type="subcellular location">
    <subcellularLocation>
        <location evidence="1">Nucleus</location>
    </subcellularLocation>
</comment>
<dbReference type="EMBL" id="JBIYXZ010002088">
    <property type="protein sequence ID" value="KAL3043827.1"/>
    <property type="molecule type" value="Genomic_DNA"/>
</dbReference>
<feature type="region of interest" description="Disordered" evidence="6">
    <location>
        <begin position="186"/>
        <end position="248"/>
    </location>
</feature>
<dbReference type="Proteomes" id="UP001619887">
    <property type="component" value="Unassembled WGS sequence"/>
</dbReference>
<comment type="caution">
    <text evidence="7">The sequence shown here is derived from an EMBL/GenBank/DDBJ whole genome shotgun (WGS) entry which is preliminary data.</text>
</comment>
<dbReference type="Gene3D" id="1.20.5.1180">
    <property type="entry name" value="Geminin coiled-coil domain"/>
    <property type="match status" value="1"/>
</dbReference>
<dbReference type="CDD" id="cd22589">
    <property type="entry name" value="geminin_CC"/>
    <property type="match status" value="1"/>
</dbReference>
<evidence type="ECO:0000256" key="6">
    <source>
        <dbReference type="SAM" id="MobiDB-lite"/>
    </source>
</evidence>
<dbReference type="SUPFAM" id="SSF111469">
    <property type="entry name" value="Geminin coiled-coil domain"/>
    <property type="match status" value="1"/>
</dbReference>
<evidence type="ECO:0000313" key="8">
    <source>
        <dbReference type="Proteomes" id="UP001619887"/>
    </source>
</evidence>
<feature type="compositionally biased region" description="Acidic residues" evidence="6">
    <location>
        <begin position="186"/>
        <end position="199"/>
    </location>
</feature>
<feature type="region of interest" description="Disordered" evidence="6">
    <location>
        <begin position="1"/>
        <end position="31"/>
    </location>
</feature>
<evidence type="ECO:0000256" key="1">
    <source>
        <dbReference type="ARBA" id="ARBA00004123"/>
    </source>
</evidence>